<evidence type="ECO:0000256" key="7">
    <source>
        <dbReference type="ARBA" id="ARBA00022837"/>
    </source>
</evidence>
<feature type="active site" description="Proton acceptor" evidence="11">
    <location>
        <position position="120"/>
    </location>
</feature>
<dbReference type="PANTHER" id="PTHR43069">
    <property type="entry name" value="FUMARYLACETOACETASE"/>
    <property type="match status" value="1"/>
</dbReference>
<dbReference type="Proteomes" id="UP000013167">
    <property type="component" value="Unassembled WGS sequence"/>
</dbReference>
<name>N0E5A4_9MICO</name>
<dbReference type="Pfam" id="PF01557">
    <property type="entry name" value="FAA_hydrolase"/>
    <property type="match status" value="1"/>
</dbReference>
<dbReference type="RefSeq" id="WP_010851021.1">
    <property type="nucleotide sequence ID" value="NZ_HF570956.1"/>
</dbReference>
<comment type="caution">
    <text evidence="16">The sequence shown here is derived from an EMBL/GenBank/DDBJ whole genome shotgun (WGS) entry which is preliminary data.</text>
</comment>
<feature type="binding site" evidence="12">
    <location>
        <position position="232"/>
    </location>
    <ligand>
        <name>substrate</name>
    </ligand>
</feature>
<reference evidence="16 17" key="1">
    <citation type="journal article" date="2013" name="ISME J.">
        <title>A metabolic model for members of the genus Tetrasphaera involved in enhanced biological phosphorus removal.</title>
        <authorList>
            <person name="Kristiansen R."/>
            <person name="Nguyen H.T.T."/>
            <person name="Saunders A.M."/>
            <person name="Nielsen J.L."/>
            <person name="Wimmer R."/>
            <person name="Le V.Q."/>
            <person name="McIlroy S.J."/>
            <person name="Petrovski S."/>
            <person name="Seviour R.J."/>
            <person name="Calteau A."/>
            <person name="Nielsen K.L."/>
            <person name="Nielsen P.H."/>
        </authorList>
    </citation>
    <scope>NUCLEOTIDE SEQUENCE [LARGE SCALE GENOMIC DNA]</scope>
    <source>
        <strain evidence="16 17">Lp2</strain>
    </source>
</reference>
<feature type="binding site" evidence="12">
    <location>
        <position position="115"/>
    </location>
    <ligand>
        <name>substrate</name>
    </ligand>
</feature>
<dbReference type="GO" id="GO:1902000">
    <property type="term" value="P:homogentisate catabolic process"/>
    <property type="evidence" value="ECO:0007669"/>
    <property type="project" value="TreeGrafter"/>
</dbReference>
<evidence type="ECO:0000256" key="9">
    <source>
        <dbReference type="ARBA" id="ARBA00022878"/>
    </source>
</evidence>
<comment type="cofactor">
    <cofactor evidence="1 13">
        <name>Ca(2+)</name>
        <dbReference type="ChEBI" id="CHEBI:29108"/>
    </cofactor>
</comment>
<dbReference type="InterPro" id="IPR015377">
    <property type="entry name" value="Fumarylacetoacetase_N"/>
</dbReference>
<keyword evidence="10" id="KW-0585">Phenylalanine catabolism</keyword>
<keyword evidence="17" id="KW-1185">Reference proteome</keyword>
<dbReference type="UniPathway" id="UPA00139">
    <property type="reaction ID" value="UER00341"/>
</dbReference>
<dbReference type="EMBL" id="CAIZ01000155">
    <property type="protein sequence ID" value="CCH71190.1"/>
    <property type="molecule type" value="Genomic_DNA"/>
</dbReference>
<dbReference type="EC" id="3.7.1.2" evidence="4"/>
<sequence>MTTKLDLTTSDPFGVQNLPYGVFTHGGHTRVGVRLDNSVLDVCSVPDAPFADAWATPSLNAFLALGRESWTTARTWLQDLVGDGDERPTIEQHLIPLADVQMEMPLVVGDYVDFYASEHHATNVGRIFRPDSEPLTPNWKHLPIGYHGRSGTVVVSGTDIVRPSGQRKPPTEPTPVFGPSVRLDIEAELGFVVGGAPSRLGEPVSLAEADDHLFGVVLLNDWSARDIQAWEYVPLGPFLGKSFATTISPWVVTMDALRAARVPLLGQDPEPLPYLRGEPTDDGASTAYGLDIDYEVEWNGTVVSRPPYRTMYWSPAQMLAHLTVNGATIRPGDLFGSGTISGPEKAQRGSFLELSWSGQEPIRLDDGSTRAFLEDGDTVVLRAVAPGPDGAVIGLGECTGTITPAR</sequence>
<evidence type="ECO:0000256" key="10">
    <source>
        <dbReference type="ARBA" id="ARBA00023232"/>
    </source>
</evidence>
<feature type="binding site" evidence="13">
    <location>
        <position position="186"/>
    </location>
    <ligand>
        <name>Ca(2+)</name>
        <dbReference type="ChEBI" id="CHEBI:29108"/>
    </ligand>
</feature>
<keyword evidence="8 13" id="KW-0460">Magnesium</keyword>
<gene>
    <name evidence="16" type="primary">FAH</name>
    <name evidence="16" type="ORF">BN10_820026</name>
</gene>
<dbReference type="NCBIfam" id="TIGR01266">
    <property type="entry name" value="fum_ac_acetase"/>
    <property type="match status" value="1"/>
</dbReference>
<feature type="binding site" evidence="12">
    <location>
        <position position="339"/>
    </location>
    <ligand>
        <name>substrate</name>
    </ligand>
</feature>
<feature type="binding site" evidence="12">
    <location>
        <position position="129"/>
    </location>
    <ligand>
        <name>substrate</name>
    </ligand>
</feature>
<feature type="binding site" evidence="13">
    <location>
        <position position="188"/>
    </location>
    <ligand>
        <name>Ca(2+)</name>
        <dbReference type="ChEBI" id="CHEBI:29108"/>
    </ligand>
</feature>
<evidence type="ECO:0000256" key="3">
    <source>
        <dbReference type="ARBA" id="ARBA00004782"/>
    </source>
</evidence>
<evidence type="ECO:0000256" key="2">
    <source>
        <dbReference type="ARBA" id="ARBA00001946"/>
    </source>
</evidence>
<evidence type="ECO:0000256" key="13">
    <source>
        <dbReference type="PIRSR" id="PIRSR605959-3"/>
    </source>
</evidence>
<comment type="pathway">
    <text evidence="3">Amino-acid degradation; L-phenylalanine degradation; acetoacetate and fumarate from L-phenylalanine: step 6/6.</text>
</comment>
<evidence type="ECO:0000259" key="15">
    <source>
        <dbReference type="Pfam" id="PF09298"/>
    </source>
</evidence>
<feature type="binding site" evidence="13">
    <location>
        <position position="113"/>
    </location>
    <ligand>
        <name>Ca(2+)</name>
        <dbReference type="ChEBI" id="CHEBI:29108"/>
    </ligand>
</feature>
<keyword evidence="9" id="KW-0828">Tyrosine catabolism</keyword>
<evidence type="ECO:0000256" key="4">
    <source>
        <dbReference type="ARBA" id="ARBA00012094"/>
    </source>
</evidence>
<dbReference type="GO" id="GO:0006559">
    <property type="term" value="P:L-phenylalanine catabolic process"/>
    <property type="evidence" value="ECO:0007669"/>
    <property type="project" value="UniProtKB-UniPathway"/>
</dbReference>
<evidence type="ECO:0000256" key="8">
    <source>
        <dbReference type="ARBA" id="ARBA00022842"/>
    </source>
</evidence>
<feature type="domain" description="Fumarylacetoacetase-like C-terminal" evidence="14">
    <location>
        <begin position="112"/>
        <end position="402"/>
    </location>
</feature>
<dbReference type="Gene3D" id="3.90.850.10">
    <property type="entry name" value="Fumarylacetoacetase-like, C-terminal domain"/>
    <property type="match status" value="1"/>
</dbReference>
<dbReference type="OrthoDB" id="2273115at2"/>
<dbReference type="STRING" id="1193181.BN10_820026"/>
<dbReference type="InterPro" id="IPR005959">
    <property type="entry name" value="Fumarylacetoacetase"/>
</dbReference>
<keyword evidence="7 13" id="KW-0106">Calcium</keyword>
<feature type="domain" description="Fumarylacetoacetase N-terminal" evidence="15">
    <location>
        <begin position="16"/>
        <end position="105"/>
    </location>
</feature>
<dbReference type="FunFam" id="3.90.850.10:FF:000011">
    <property type="entry name" value="Fumarylacetoacetase"/>
    <property type="match status" value="1"/>
</dbReference>
<dbReference type="GO" id="GO:0006572">
    <property type="term" value="P:L-tyrosine catabolic process"/>
    <property type="evidence" value="ECO:0007669"/>
    <property type="project" value="UniProtKB-KW"/>
</dbReference>
<dbReference type="GO" id="GO:0046872">
    <property type="term" value="F:metal ion binding"/>
    <property type="evidence" value="ECO:0007669"/>
    <property type="project" value="UniProtKB-KW"/>
</dbReference>
<feature type="binding site" evidence="12">
    <location>
        <position position="228"/>
    </location>
    <ligand>
        <name>substrate</name>
    </ligand>
</feature>
<evidence type="ECO:0000313" key="16">
    <source>
        <dbReference type="EMBL" id="CCH71190.1"/>
    </source>
</evidence>
<dbReference type="PANTHER" id="PTHR43069:SF2">
    <property type="entry name" value="FUMARYLACETOACETASE"/>
    <property type="match status" value="1"/>
</dbReference>
<evidence type="ECO:0000256" key="5">
    <source>
        <dbReference type="ARBA" id="ARBA00022723"/>
    </source>
</evidence>
<dbReference type="HOGENOM" id="CLU_026207_2_0_11"/>
<dbReference type="SUPFAM" id="SSF56529">
    <property type="entry name" value="FAH"/>
    <property type="match status" value="1"/>
</dbReference>
<protein>
    <recommendedName>
        <fullName evidence="4">fumarylacetoacetase</fullName>
        <ecNumber evidence="4">3.7.1.2</ecNumber>
    </recommendedName>
</protein>
<dbReference type="Pfam" id="PF09298">
    <property type="entry name" value="FAA_hydrolase_N"/>
    <property type="match status" value="1"/>
</dbReference>
<dbReference type="SUPFAM" id="SSF63433">
    <property type="entry name" value="Fumarylacetoacetate hydrolase, FAH, N-terminal domain"/>
    <property type="match status" value="1"/>
</dbReference>
<comment type="cofactor">
    <cofactor evidence="2 13">
        <name>Mg(2+)</name>
        <dbReference type="ChEBI" id="CHEBI:18420"/>
    </cofactor>
</comment>
<evidence type="ECO:0000259" key="14">
    <source>
        <dbReference type="Pfam" id="PF01557"/>
    </source>
</evidence>
<accession>N0E5A4</accession>
<evidence type="ECO:0000256" key="12">
    <source>
        <dbReference type="PIRSR" id="PIRSR605959-2"/>
    </source>
</evidence>
<dbReference type="InterPro" id="IPR036663">
    <property type="entry name" value="Fumarylacetoacetase_C_sf"/>
</dbReference>
<proteinExistence type="predicted"/>
<dbReference type="AlphaFoldDB" id="N0E5A4"/>
<feature type="binding site" evidence="13">
    <location>
        <position position="245"/>
    </location>
    <ligand>
        <name>Mg(2+)</name>
        <dbReference type="ChEBI" id="CHEBI:18420"/>
    </ligand>
</feature>
<keyword evidence="5 13" id="KW-0479">Metal-binding</keyword>
<dbReference type="Gene3D" id="2.30.30.230">
    <property type="entry name" value="Fumarylacetoacetase, N-terminal domain"/>
    <property type="match status" value="1"/>
</dbReference>
<organism evidence="16 17">
    <name type="scientific">Phycicoccus elongatus Lp2</name>
    <dbReference type="NCBI Taxonomy" id="1193181"/>
    <lineage>
        <taxon>Bacteria</taxon>
        <taxon>Bacillati</taxon>
        <taxon>Actinomycetota</taxon>
        <taxon>Actinomycetes</taxon>
        <taxon>Micrococcales</taxon>
        <taxon>Intrasporangiaceae</taxon>
        <taxon>Phycicoccus</taxon>
    </lineage>
</organism>
<feature type="binding site" evidence="13">
    <location>
        <position position="221"/>
    </location>
    <ligand>
        <name>Mg(2+)</name>
        <dbReference type="ChEBI" id="CHEBI:18420"/>
    </ligand>
</feature>
<evidence type="ECO:0000313" key="17">
    <source>
        <dbReference type="Proteomes" id="UP000013167"/>
    </source>
</evidence>
<feature type="binding site" evidence="13">
    <location>
        <position position="221"/>
    </location>
    <ligand>
        <name>Ca(2+)</name>
        <dbReference type="ChEBI" id="CHEBI:29108"/>
    </ligand>
</feature>
<dbReference type="InterPro" id="IPR011234">
    <property type="entry name" value="Fumarylacetoacetase-like_C"/>
</dbReference>
<dbReference type="InterPro" id="IPR036462">
    <property type="entry name" value="Fumarylacetoacetase_N_sf"/>
</dbReference>
<evidence type="ECO:0000256" key="1">
    <source>
        <dbReference type="ARBA" id="ARBA00001913"/>
    </source>
</evidence>
<evidence type="ECO:0000256" key="11">
    <source>
        <dbReference type="PIRSR" id="PIRSR605959-1"/>
    </source>
</evidence>
<dbReference type="GO" id="GO:0004334">
    <property type="term" value="F:fumarylacetoacetase activity"/>
    <property type="evidence" value="ECO:0007669"/>
    <property type="project" value="UniProtKB-EC"/>
</dbReference>
<evidence type="ECO:0000256" key="6">
    <source>
        <dbReference type="ARBA" id="ARBA00022801"/>
    </source>
</evidence>
<dbReference type="eggNOG" id="COG0179">
    <property type="taxonomic scope" value="Bacteria"/>
</dbReference>
<keyword evidence="6 16" id="KW-0378">Hydrolase</keyword>
<feature type="binding site" evidence="13">
    <location>
        <position position="241"/>
    </location>
    <ligand>
        <name>Mg(2+)</name>
        <dbReference type="ChEBI" id="CHEBI:18420"/>
    </ligand>
</feature>